<dbReference type="AlphaFoldDB" id="A0A0H3WZM8"/>
<keyword evidence="2" id="KW-1185">Reference proteome</keyword>
<dbReference type="SUPFAM" id="SSF102588">
    <property type="entry name" value="LmbE-like"/>
    <property type="match status" value="1"/>
</dbReference>
<sequence length="252" mass="27943">MGALSARLITGEGTAEATWQRWFRAHPLPQVTARELIARSARLHVVAPHPDDEILGCGGTLRQLARAGVEIHIWAVTDGEASHPGSSHWTPARLAEARVSESLWAQQRLSMHCRRHRLGVPDGHVVRHESRLFDLLCPALARGDTVIAPWQFDGHPDHEAVARACRRAAQARGARGIEVPIWGWHWADPSGNELPFERAVRVHLSCSDRAAKMHAIDAFRSQLSPDPSTSAPPVLPAYALARWQRSFEVFLL</sequence>
<dbReference type="PATRIC" id="fig|656179.3.peg.5010"/>
<dbReference type="InterPro" id="IPR024078">
    <property type="entry name" value="LmbE-like_dom_sf"/>
</dbReference>
<dbReference type="PANTHER" id="PTHR12993">
    <property type="entry name" value="N-ACETYLGLUCOSAMINYL-PHOSPHATIDYLINOSITOL DE-N-ACETYLASE-RELATED"/>
    <property type="match status" value="1"/>
</dbReference>
<name>A0A0H3WZM8_9BURK</name>
<dbReference type="GO" id="GO:0016811">
    <property type="term" value="F:hydrolase activity, acting on carbon-nitrogen (but not peptide) bonds, in linear amides"/>
    <property type="evidence" value="ECO:0007669"/>
    <property type="project" value="TreeGrafter"/>
</dbReference>
<reference evidence="1" key="1">
    <citation type="submission" date="2016-06" db="EMBL/GenBank/DDBJ databases">
        <title>Complete Genome Sequence of Pandoraea faecigallinarum DSM-23572.</title>
        <authorList>
            <person name="Yong D."/>
            <person name="Ee R."/>
            <person name="Lim Y.-L."/>
            <person name="Yin W.-F."/>
            <person name="Chan K.-G."/>
        </authorList>
    </citation>
    <scope>NUCLEOTIDE SEQUENCE</scope>
    <source>
        <strain evidence="1">DSM 23572</strain>
        <plasmid evidence="1">pPF72-1</plasmid>
    </source>
</reference>
<dbReference type="InterPro" id="IPR003737">
    <property type="entry name" value="GlcNAc_PI_deacetylase-related"/>
</dbReference>
<dbReference type="KEGG" id="pfg:AB870_23420"/>
<dbReference type="Proteomes" id="UP000035651">
    <property type="component" value="Plasmid pPF72-1"/>
</dbReference>
<dbReference type="Gene3D" id="3.40.50.10320">
    <property type="entry name" value="LmbE-like"/>
    <property type="match status" value="1"/>
</dbReference>
<dbReference type="PANTHER" id="PTHR12993:SF29">
    <property type="entry name" value="BLR3841 PROTEIN"/>
    <property type="match status" value="1"/>
</dbReference>
<evidence type="ECO:0000313" key="2">
    <source>
        <dbReference type="Proteomes" id="UP000035651"/>
    </source>
</evidence>
<keyword evidence="1" id="KW-0614">Plasmid</keyword>
<protein>
    <recommendedName>
        <fullName evidence="3">GlcNAc-PI de-N-acetylase</fullName>
    </recommendedName>
</protein>
<proteinExistence type="predicted"/>
<accession>A0A0H3WZM8</accession>
<dbReference type="OrthoDB" id="9816564at2"/>
<evidence type="ECO:0000313" key="1">
    <source>
        <dbReference type="EMBL" id="AKM33187.1"/>
    </source>
</evidence>
<geneLocation type="plasmid" evidence="1 2">
    <name>pPF72-1</name>
</geneLocation>
<dbReference type="RefSeq" id="WP_047909171.1">
    <property type="nucleotide sequence ID" value="NZ_CP011808.2"/>
</dbReference>
<dbReference type="Pfam" id="PF02585">
    <property type="entry name" value="PIG-L"/>
    <property type="match status" value="1"/>
</dbReference>
<dbReference type="EMBL" id="CP011808">
    <property type="protein sequence ID" value="AKM33187.1"/>
    <property type="molecule type" value="Genomic_DNA"/>
</dbReference>
<organism evidence="1 2">
    <name type="scientific">Pandoraea faecigallinarum</name>
    <dbReference type="NCBI Taxonomy" id="656179"/>
    <lineage>
        <taxon>Bacteria</taxon>
        <taxon>Pseudomonadati</taxon>
        <taxon>Pseudomonadota</taxon>
        <taxon>Betaproteobacteria</taxon>
        <taxon>Burkholderiales</taxon>
        <taxon>Burkholderiaceae</taxon>
        <taxon>Pandoraea</taxon>
    </lineage>
</organism>
<evidence type="ECO:0008006" key="3">
    <source>
        <dbReference type="Google" id="ProtNLM"/>
    </source>
</evidence>
<gene>
    <name evidence="1" type="ORF">AB870_23420</name>
</gene>